<sequence>MDSLTMKMERVSYARILVEVDASKKLVDHVEFILPNGVTRKQPVVYEYTPKFCSTCKRFGHLKESCQPPAAIHHCRCPDRAEPKKAQPTEWTVVRRRQRTNLKQQPAKAEQMPDDITGRSTEQTYSCAQPAAAAVPRPSLPAVVETESDTDSSGSSNDRTPRHRHSTSCRGLRHPFQHRRAKHKQQQGGDPLPHLNEDRILEREGIQPSPQQNGVAHLIKNNQLCLLGILETKLAATAIPKIINRLFPGWCQANNFDAIAGGRILIIWNPQLLIFTRRIYRQVIHCRVTNKSSQLSFYISFTYGLYTVVNRRSMWEKLLELGQPLNMPWIILGDFNCVKSPAEKQLGVPPTWYELKDFADCCLALGLHDAQTTGCYYTWYSNSDSNPVWCKLDRVLLNNDWLEAGFHCTAHFNPPGCLSDHSPGIVSIFDNPAPKPKPFRFFNMWADHPDFIPTIERQWD</sequence>
<proteinExistence type="predicted"/>
<dbReference type="SUPFAM" id="SSF56219">
    <property type="entry name" value="DNase I-like"/>
    <property type="match status" value="1"/>
</dbReference>
<gene>
    <name evidence="3" type="ORF">Sangu_1032000</name>
</gene>
<dbReference type="InterPro" id="IPR036691">
    <property type="entry name" value="Endo/exonu/phosph_ase_sf"/>
</dbReference>
<feature type="compositionally biased region" description="Polar residues" evidence="1">
    <location>
        <begin position="118"/>
        <end position="127"/>
    </location>
</feature>
<evidence type="ECO:0000313" key="3">
    <source>
        <dbReference type="EMBL" id="KAL0348042.1"/>
    </source>
</evidence>
<comment type="caution">
    <text evidence="3">The sequence shown here is derived from an EMBL/GenBank/DDBJ whole genome shotgun (WGS) entry which is preliminary data.</text>
</comment>
<reference evidence="3" key="2">
    <citation type="journal article" date="2024" name="Plant">
        <title>Genomic evolution and insights into agronomic trait innovations of Sesamum species.</title>
        <authorList>
            <person name="Miao H."/>
            <person name="Wang L."/>
            <person name="Qu L."/>
            <person name="Liu H."/>
            <person name="Sun Y."/>
            <person name="Le M."/>
            <person name="Wang Q."/>
            <person name="Wei S."/>
            <person name="Zheng Y."/>
            <person name="Lin W."/>
            <person name="Duan Y."/>
            <person name="Cao H."/>
            <person name="Xiong S."/>
            <person name="Wang X."/>
            <person name="Wei L."/>
            <person name="Li C."/>
            <person name="Ma Q."/>
            <person name="Ju M."/>
            <person name="Zhao R."/>
            <person name="Li G."/>
            <person name="Mu C."/>
            <person name="Tian Q."/>
            <person name="Mei H."/>
            <person name="Zhang T."/>
            <person name="Gao T."/>
            <person name="Zhang H."/>
        </authorList>
    </citation>
    <scope>NUCLEOTIDE SEQUENCE</scope>
    <source>
        <strain evidence="3">G01</strain>
    </source>
</reference>
<dbReference type="PANTHER" id="PTHR33710">
    <property type="entry name" value="BNAC02G09200D PROTEIN"/>
    <property type="match status" value="1"/>
</dbReference>
<feature type="compositionally biased region" description="Basic residues" evidence="1">
    <location>
        <begin position="161"/>
        <end position="185"/>
    </location>
</feature>
<name>A0AAW2NYQ7_9LAMI</name>
<accession>A0AAW2NYQ7</accession>
<dbReference type="PANTHER" id="PTHR33710:SF71">
    <property type="entry name" value="ENDONUCLEASE_EXONUCLEASE_PHOSPHATASE DOMAIN-CONTAINING PROTEIN"/>
    <property type="match status" value="1"/>
</dbReference>
<dbReference type="AlphaFoldDB" id="A0AAW2NYQ7"/>
<dbReference type="EMBL" id="JACGWK010000006">
    <property type="protein sequence ID" value="KAL0348042.1"/>
    <property type="molecule type" value="Genomic_DNA"/>
</dbReference>
<dbReference type="Gene3D" id="3.60.10.10">
    <property type="entry name" value="Endonuclease/exonuclease/phosphatase"/>
    <property type="match status" value="1"/>
</dbReference>
<evidence type="ECO:0000259" key="2">
    <source>
        <dbReference type="Pfam" id="PF03372"/>
    </source>
</evidence>
<dbReference type="GO" id="GO:0003824">
    <property type="term" value="F:catalytic activity"/>
    <property type="evidence" value="ECO:0007669"/>
    <property type="project" value="InterPro"/>
</dbReference>
<evidence type="ECO:0000256" key="1">
    <source>
        <dbReference type="SAM" id="MobiDB-lite"/>
    </source>
</evidence>
<dbReference type="Pfam" id="PF03372">
    <property type="entry name" value="Exo_endo_phos"/>
    <property type="match status" value="1"/>
</dbReference>
<feature type="domain" description="Endonuclease/exonuclease/phosphatase" evidence="2">
    <location>
        <begin position="210"/>
        <end position="421"/>
    </location>
</feature>
<feature type="region of interest" description="Disordered" evidence="1">
    <location>
        <begin position="96"/>
        <end position="193"/>
    </location>
</feature>
<dbReference type="InterPro" id="IPR005135">
    <property type="entry name" value="Endo/exonuclease/phosphatase"/>
</dbReference>
<organism evidence="3">
    <name type="scientific">Sesamum angustifolium</name>
    <dbReference type="NCBI Taxonomy" id="2727405"/>
    <lineage>
        <taxon>Eukaryota</taxon>
        <taxon>Viridiplantae</taxon>
        <taxon>Streptophyta</taxon>
        <taxon>Embryophyta</taxon>
        <taxon>Tracheophyta</taxon>
        <taxon>Spermatophyta</taxon>
        <taxon>Magnoliopsida</taxon>
        <taxon>eudicotyledons</taxon>
        <taxon>Gunneridae</taxon>
        <taxon>Pentapetalae</taxon>
        <taxon>asterids</taxon>
        <taxon>lamiids</taxon>
        <taxon>Lamiales</taxon>
        <taxon>Pedaliaceae</taxon>
        <taxon>Sesamum</taxon>
    </lineage>
</organism>
<reference evidence="3" key="1">
    <citation type="submission" date="2020-06" db="EMBL/GenBank/DDBJ databases">
        <authorList>
            <person name="Li T."/>
            <person name="Hu X."/>
            <person name="Zhang T."/>
            <person name="Song X."/>
            <person name="Zhang H."/>
            <person name="Dai N."/>
            <person name="Sheng W."/>
            <person name="Hou X."/>
            <person name="Wei L."/>
        </authorList>
    </citation>
    <scope>NUCLEOTIDE SEQUENCE</scope>
    <source>
        <strain evidence="3">G01</strain>
        <tissue evidence="3">Leaf</tissue>
    </source>
</reference>
<protein>
    <recommendedName>
        <fullName evidence="2">Endonuclease/exonuclease/phosphatase domain-containing protein</fullName>
    </recommendedName>
</protein>